<reference evidence="4" key="1">
    <citation type="submission" date="2023-06" db="EMBL/GenBank/DDBJ databases">
        <authorList>
            <person name="Jiang Y."/>
            <person name="Liu Q."/>
        </authorList>
    </citation>
    <scope>NUCLEOTIDE SEQUENCE</scope>
    <source>
        <strain evidence="4">CGMCC 1.12090</strain>
    </source>
</reference>
<proteinExistence type="predicted"/>
<dbReference type="PANTHER" id="PTHR43877:SF2">
    <property type="entry name" value="AMINOALKYLPHOSPHONATE N-ACETYLTRANSFERASE-RELATED"/>
    <property type="match status" value="1"/>
</dbReference>
<dbReference type="SUPFAM" id="SSF55729">
    <property type="entry name" value="Acyl-CoA N-acyltransferases (Nat)"/>
    <property type="match status" value="1"/>
</dbReference>
<dbReference type="Proteomes" id="UP001169027">
    <property type="component" value="Unassembled WGS sequence"/>
</dbReference>
<evidence type="ECO:0000313" key="4">
    <source>
        <dbReference type="EMBL" id="MDO1532687.1"/>
    </source>
</evidence>
<gene>
    <name evidence="4" type="ORF">Q2T77_10345</name>
</gene>
<evidence type="ECO:0000256" key="1">
    <source>
        <dbReference type="ARBA" id="ARBA00022679"/>
    </source>
</evidence>
<dbReference type="InterPro" id="IPR050832">
    <property type="entry name" value="Bact_Acetyltransf"/>
</dbReference>
<dbReference type="InterPro" id="IPR016181">
    <property type="entry name" value="Acyl_CoA_acyltransferase"/>
</dbReference>
<feature type="domain" description="N-acetyltransferase" evidence="3">
    <location>
        <begin position="1"/>
        <end position="140"/>
    </location>
</feature>
<sequence length="140" mass="16058">MTAWTIIEATQEEVRSGELGRRLRHFNYGFVGEYPESQPVWLSARDAQGRMVGGLRGYVFLYWLHIDVLWVDEAARTAGLGSELLGQAETKAKSLGAHSAKLDTFEWQARDFYAKRGYQEFGRIDNHTDGFYLAFMMKKL</sequence>
<comment type="caution">
    <text evidence="4">The sequence shown here is derived from an EMBL/GenBank/DDBJ whole genome shotgun (WGS) entry which is preliminary data.</text>
</comment>
<keyword evidence="1" id="KW-0808">Transferase</keyword>
<dbReference type="CDD" id="cd04301">
    <property type="entry name" value="NAT_SF"/>
    <property type="match status" value="1"/>
</dbReference>
<dbReference type="PANTHER" id="PTHR43877">
    <property type="entry name" value="AMINOALKYLPHOSPHONATE N-ACETYLTRANSFERASE-RELATED-RELATED"/>
    <property type="match status" value="1"/>
</dbReference>
<dbReference type="EMBL" id="JAUKVY010000006">
    <property type="protein sequence ID" value="MDO1532687.1"/>
    <property type="molecule type" value="Genomic_DNA"/>
</dbReference>
<dbReference type="Pfam" id="PF00583">
    <property type="entry name" value="Acetyltransf_1"/>
    <property type="match status" value="1"/>
</dbReference>
<dbReference type="Gene3D" id="3.40.630.30">
    <property type="match status" value="1"/>
</dbReference>
<keyword evidence="2" id="KW-0012">Acyltransferase</keyword>
<protein>
    <submittedName>
        <fullName evidence="4">GNAT family N-acetyltransferase</fullName>
    </submittedName>
</protein>
<keyword evidence="5" id="KW-1185">Reference proteome</keyword>
<evidence type="ECO:0000313" key="5">
    <source>
        <dbReference type="Proteomes" id="UP001169027"/>
    </source>
</evidence>
<evidence type="ECO:0000259" key="3">
    <source>
        <dbReference type="PROSITE" id="PS51186"/>
    </source>
</evidence>
<dbReference type="PROSITE" id="PS51186">
    <property type="entry name" value="GNAT"/>
    <property type="match status" value="1"/>
</dbReference>
<evidence type="ECO:0000256" key="2">
    <source>
        <dbReference type="ARBA" id="ARBA00023315"/>
    </source>
</evidence>
<dbReference type="InterPro" id="IPR000182">
    <property type="entry name" value="GNAT_dom"/>
</dbReference>
<name>A0ABT8S3Y2_9BURK</name>
<organism evidence="4 5">
    <name type="scientific">Variovorax ginsengisoli</name>
    <dbReference type="NCBI Taxonomy" id="363844"/>
    <lineage>
        <taxon>Bacteria</taxon>
        <taxon>Pseudomonadati</taxon>
        <taxon>Pseudomonadota</taxon>
        <taxon>Betaproteobacteria</taxon>
        <taxon>Burkholderiales</taxon>
        <taxon>Comamonadaceae</taxon>
        <taxon>Variovorax</taxon>
    </lineage>
</organism>
<accession>A0ABT8S3Y2</accession>
<dbReference type="RefSeq" id="WP_301807752.1">
    <property type="nucleotide sequence ID" value="NZ_JAUJZH010000006.1"/>
</dbReference>